<sequence>MSTESDSPFFIPQNIQIAAISGNLNAVLVSTLLTGFYSVVYLGTMYLYISRMPTSQGKIVILSAISLLYALCLVQQAIQWYYINLILIFNGDTRLDIFFAVLERGSVAVYAVFQFSFCFIFVVSDALLIWRCYHVWGKSFKIIILPLALILGEMGLSLAVTLVPVVKPPTFTSSISSFKNLTSIQTLVSFGTTAICTFLIGLKIHKASHQNFTGNGIRSTKRLGHIIKIIVESAAVYSLVTLVYAIQGIIPFSPETIVESPLLVEGLYMQVIIVAVAGLAPTVIAARIALSTPKSTFREPTTRISDMIFPNIQGTNSGGTAVITNIRC</sequence>
<reference evidence="2" key="1">
    <citation type="submission" date="2021-02" db="EMBL/GenBank/DDBJ databases">
        <title>Psilocybe cubensis genome.</title>
        <authorList>
            <person name="Mckernan K.J."/>
            <person name="Crawford S."/>
            <person name="Trippe A."/>
            <person name="Kane L.T."/>
            <person name="Mclaughlin S."/>
        </authorList>
    </citation>
    <scope>NUCLEOTIDE SEQUENCE [LARGE SCALE GENOMIC DNA]</scope>
    <source>
        <strain evidence="2">MGC-MH-2018</strain>
    </source>
</reference>
<name>A0A8H7XRK7_PSICU</name>
<dbReference type="OrthoDB" id="3265004at2759"/>
<feature type="transmembrane region" description="Helical" evidence="1">
    <location>
        <begin position="142"/>
        <end position="166"/>
    </location>
</feature>
<keyword evidence="1" id="KW-0472">Membrane</keyword>
<organism evidence="2">
    <name type="scientific">Psilocybe cubensis</name>
    <name type="common">Psychedelic mushroom</name>
    <name type="synonym">Stropharia cubensis</name>
    <dbReference type="NCBI Taxonomy" id="181762"/>
    <lineage>
        <taxon>Eukaryota</taxon>
        <taxon>Fungi</taxon>
        <taxon>Dikarya</taxon>
        <taxon>Basidiomycota</taxon>
        <taxon>Agaricomycotina</taxon>
        <taxon>Agaricomycetes</taxon>
        <taxon>Agaricomycetidae</taxon>
        <taxon>Agaricales</taxon>
        <taxon>Agaricineae</taxon>
        <taxon>Strophariaceae</taxon>
        <taxon>Psilocybe</taxon>
    </lineage>
</organism>
<feature type="transmembrane region" description="Helical" evidence="1">
    <location>
        <begin position="26"/>
        <end position="48"/>
    </location>
</feature>
<evidence type="ECO:0000313" key="2">
    <source>
        <dbReference type="EMBL" id="KAG5164514.1"/>
    </source>
</evidence>
<feature type="transmembrane region" description="Helical" evidence="1">
    <location>
        <begin position="226"/>
        <end position="247"/>
    </location>
</feature>
<accession>A0A8H7XRK7</accession>
<gene>
    <name evidence="2" type="ORF">JR316_010149</name>
</gene>
<evidence type="ECO:0000256" key="1">
    <source>
        <dbReference type="SAM" id="Phobius"/>
    </source>
</evidence>
<feature type="transmembrane region" description="Helical" evidence="1">
    <location>
        <begin position="107"/>
        <end position="130"/>
    </location>
</feature>
<feature type="transmembrane region" description="Helical" evidence="1">
    <location>
        <begin position="60"/>
        <end position="83"/>
    </location>
</feature>
<protein>
    <submittedName>
        <fullName evidence="2">Uncharacterized protein</fullName>
    </submittedName>
</protein>
<keyword evidence="1" id="KW-1133">Transmembrane helix</keyword>
<feature type="transmembrane region" description="Helical" evidence="1">
    <location>
        <begin position="186"/>
        <end position="205"/>
    </location>
</feature>
<dbReference type="AlphaFoldDB" id="A0A8H7XRK7"/>
<comment type="caution">
    <text evidence="2">The sequence shown here is derived from an EMBL/GenBank/DDBJ whole genome shotgun (WGS) entry which is preliminary data.</text>
</comment>
<proteinExistence type="predicted"/>
<keyword evidence="1" id="KW-0812">Transmembrane</keyword>
<dbReference type="EMBL" id="JAFIQS010000011">
    <property type="protein sequence ID" value="KAG5164514.1"/>
    <property type="molecule type" value="Genomic_DNA"/>
</dbReference>
<feature type="transmembrane region" description="Helical" evidence="1">
    <location>
        <begin position="267"/>
        <end position="290"/>
    </location>
</feature>